<evidence type="ECO:0000256" key="5">
    <source>
        <dbReference type="ARBA" id="ARBA00022882"/>
    </source>
</evidence>
<name>A0A9N8E358_9STRA</name>
<dbReference type="OrthoDB" id="273257at2759"/>
<keyword evidence="5 11" id="KW-0851">Voltage-gated channel</keyword>
<dbReference type="Gene3D" id="2.60.40.1400">
    <property type="entry name" value="G protein-activated inward rectifier potassium channel 1"/>
    <property type="match status" value="1"/>
</dbReference>
<dbReference type="EMBL" id="CAICTM010000507">
    <property type="protein sequence ID" value="CAB9511889.1"/>
    <property type="molecule type" value="Genomic_DNA"/>
</dbReference>
<comment type="similarity">
    <text evidence="11">Belongs to the inward rectifier-type potassium channel (TC 1.A.2.1) family.</text>
</comment>
<keyword evidence="4 11" id="KW-0812">Transmembrane</keyword>
<feature type="region of interest" description="Disordered" evidence="12">
    <location>
        <begin position="1"/>
        <end position="27"/>
    </location>
</feature>
<evidence type="ECO:0000256" key="10">
    <source>
        <dbReference type="ARBA" id="ARBA00023303"/>
    </source>
</evidence>
<evidence type="ECO:0000256" key="2">
    <source>
        <dbReference type="ARBA" id="ARBA00022448"/>
    </source>
</evidence>
<keyword evidence="8 11" id="KW-0406">Ion transport</keyword>
<dbReference type="GO" id="GO:0005886">
    <property type="term" value="C:plasma membrane"/>
    <property type="evidence" value="ECO:0007669"/>
    <property type="project" value="TreeGrafter"/>
</dbReference>
<dbReference type="InterPro" id="IPR016449">
    <property type="entry name" value="K_chnl_inward-rec_Kir"/>
</dbReference>
<dbReference type="GO" id="GO:1990573">
    <property type="term" value="P:potassium ion import across plasma membrane"/>
    <property type="evidence" value="ECO:0007669"/>
    <property type="project" value="TreeGrafter"/>
</dbReference>
<reference evidence="16" key="1">
    <citation type="submission" date="2020-06" db="EMBL/GenBank/DDBJ databases">
        <authorList>
            <consortium name="Plant Systems Biology data submission"/>
        </authorList>
    </citation>
    <scope>NUCLEOTIDE SEQUENCE</scope>
    <source>
        <strain evidence="16">D6</strain>
    </source>
</reference>
<evidence type="ECO:0000313" key="16">
    <source>
        <dbReference type="EMBL" id="CAB9511889.1"/>
    </source>
</evidence>
<dbReference type="Proteomes" id="UP001153069">
    <property type="component" value="Unassembled WGS sequence"/>
</dbReference>
<evidence type="ECO:0000256" key="3">
    <source>
        <dbReference type="ARBA" id="ARBA00022538"/>
    </source>
</evidence>
<evidence type="ECO:0000259" key="15">
    <source>
        <dbReference type="Pfam" id="PF17655"/>
    </source>
</evidence>
<feature type="domain" description="Potassium channel" evidence="14">
    <location>
        <begin position="186"/>
        <end position="258"/>
    </location>
</feature>
<evidence type="ECO:0000256" key="8">
    <source>
        <dbReference type="ARBA" id="ARBA00023065"/>
    </source>
</evidence>
<dbReference type="GO" id="GO:0005242">
    <property type="term" value="F:inward rectifier potassium channel activity"/>
    <property type="evidence" value="ECO:0007669"/>
    <property type="project" value="InterPro"/>
</dbReference>
<feature type="domain" description="Inward rectifier potassium channel C-terminal" evidence="15">
    <location>
        <begin position="266"/>
        <end position="426"/>
    </location>
</feature>
<evidence type="ECO:0000256" key="7">
    <source>
        <dbReference type="ARBA" id="ARBA00022989"/>
    </source>
</evidence>
<keyword evidence="7 13" id="KW-1133">Transmembrane helix</keyword>
<dbReference type="PANTHER" id="PTHR11767:SF102">
    <property type="entry name" value="INWARDLY RECTIFYING POTASSIUM CHANNEL 1, ISOFORM F"/>
    <property type="match status" value="1"/>
</dbReference>
<dbReference type="Pfam" id="PF07885">
    <property type="entry name" value="Ion_trans_2"/>
    <property type="match status" value="1"/>
</dbReference>
<organism evidence="16 17">
    <name type="scientific">Seminavis robusta</name>
    <dbReference type="NCBI Taxonomy" id="568900"/>
    <lineage>
        <taxon>Eukaryota</taxon>
        <taxon>Sar</taxon>
        <taxon>Stramenopiles</taxon>
        <taxon>Ochrophyta</taxon>
        <taxon>Bacillariophyta</taxon>
        <taxon>Bacillariophyceae</taxon>
        <taxon>Bacillariophycidae</taxon>
        <taxon>Naviculales</taxon>
        <taxon>Naviculaceae</taxon>
        <taxon>Seminavis</taxon>
    </lineage>
</organism>
<evidence type="ECO:0000256" key="9">
    <source>
        <dbReference type="ARBA" id="ARBA00023136"/>
    </source>
</evidence>
<comment type="caution">
    <text evidence="16">The sequence shown here is derived from an EMBL/GenBank/DDBJ whole genome shotgun (WGS) entry which is preliminary data.</text>
</comment>
<dbReference type="InterPro" id="IPR014756">
    <property type="entry name" value="Ig_E-set"/>
</dbReference>
<comment type="subcellular location">
    <subcellularLocation>
        <location evidence="1 11">Membrane</location>
        <topology evidence="1 11">Multi-pass membrane protein</topology>
    </subcellularLocation>
</comment>
<proteinExistence type="inferred from homology"/>
<dbReference type="GO" id="GO:0034765">
    <property type="term" value="P:regulation of monoatomic ion transmembrane transport"/>
    <property type="evidence" value="ECO:0007669"/>
    <property type="project" value="TreeGrafter"/>
</dbReference>
<protein>
    <submittedName>
        <fullName evidence="16">Inward rectifier potassium channel</fullName>
    </submittedName>
</protein>
<evidence type="ECO:0000256" key="11">
    <source>
        <dbReference type="RuleBase" id="RU003822"/>
    </source>
</evidence>
<evidence type="ECO:0000256" key="12">
    <source>
        <dbReference type="SAM" id="MobiDB-lite"/>
    </source>
</evidence>
<dbReference type="SUPFAM" id="SSF81324">
    <property type="entry name" value="Voltage-gated potassium channels"/>
    <property type="match status" value="1"/>
</dbReference>
<feature type="transmembrane region" description="Helical" evidence="13">
    <location>
        <begin position="170"/>
        <end position="194"/>
    </location>
</feature>
<keyword evidence="10 11" id="KW-0407">Ion channel</keyword>
<dbReference type="InterPro" id="IPR013099">
    <property type="entry name" value="K_chnl_dom"/>
</dbReference>
<gene>
    <name evidence="16" type="ORF">SEMRO_508_G156760.1</name>
</gene>
<keyword evidence="9 13" id="KW-0472">Membrane</keyword>
<evidence type="ECO:0000256" key="6">
    <source>
        <dbReference type="ARBA" id="ARBA00022958"/>
    </source>
</evidence>
<evidence type="ECO:0000256" key="1">
    <source>
        <dbReference type="ARBA" id="ARBA00004141"/>
    </source>
</evidence>
<dbReference type="InterPro" id="IPR013518">
    <property type="entry name" value="K_chnl_inward-rec_Kir_cyto"/>
</dbReference>
<feature type="transmembrane region" description="Helical" evidence="13">
    <location>
        <begin position="232"/>
        <end position="256"/>
    </location>
</feature>
<evidence type="ECO:0000256" key="13">
    <source>
        <dbReference type="SAM" id="Phobius"/>
    </source>
</evidence>
<evidence type="ECO:0000259" key="14">
    <source>
        <dbReference type="Pfam" id="PF07885"/>
    </source>
</evidence>
<keyword evidence="3 11" id="KW-0633">Potassium transport</keyword>
<dbReference type="AlphaFoldDB" id="A0A9N8E358"/>
<dbReference type="GO" id="GO:0034702">
    <property type="term" value="C:monoatomic ion channel complex"/>
    <property type="evidence" value="ECO:0007669"/>
    <property type="project" value="UniProtKB-KW"/>
</dbReference>
<keyword evidence="17" id="KW-1185">Reference proteome</keyword>
<keyword evidence="6 11" id="KW-0630">Potassium</keyword>
<dbReference type="PANTHER" id="PTHR11767">
    <property type="entry name" value="INWARD RECTIFIER POTASSIUM CHANNEL"/>
    <property type="match status" value="1"/>
</dbReference>
<evidence type="ECO:0000313" key="17">
    <source>
        <dbReference type="Proteomes" id="UP001153069"/>
    </source>
</evidence>
<dbReference type="SUPFAM" id="SSF81296">
    <property type="entry name" value="E set domains"/>
    <property type="match status" value="1"/>
</dbReference>
<dbReference type="Pfam" id="PF17655">
    <property type="entry name" value="IRK_C"/>
    <property type="match status" value="1"/>
</dbReference>
<dbReference type="InterPro" id="IPR041647">
    <property type="entry name" value="IRK_C"/>
</dbReference>
<keyword evidence="2 11" id="KW-0813">Transport</keyword>
<sequence length="480" mass="54134">MVRPIVKKGSSDQVDNRRSMGKQGMEWSLRSLRQIDTNAKYFASKYYSSDSDSGDESEHGADQTAYDIFKGKQKDDKKDLTDRVGGGGVAFSQNIAGNLHAPSSVWAALNAPLRTGVVDGRKVIFELKENVTKKPAAPRSERLQRSHVVINGHRSSFETRVRLWLMKFNVTSLSFIYFASFIAMNVVFGGLFYIQDAKCCGDEEFTFADVFNFAVQSSTTIGYGSFSPDGHWANFLVVILSYIATLMNTLFAGLLFTKFVTPVVNIQFSEVMTICNVNGVPCLSIRLGAPDGHGLNPMTDINVRLTYSYQIPYSDHKGDRKFFRQTEDLHLLSNRQHGMKEGSWTLRHVLDESSPLFGLNFEEHPANKIYVFTLSVDAVQDLTKSSVNVQTEYAVDDIMIGHAFVNLVDHHHHNSKDSDYINSDEHRDTRYAPKQIKDNPQVIVRNFERLSETEPYPVWYPAKAGTYAEDKISFSTARTY</sequence>
<accession>A0A9N8E358</accession>
<evidence type="ECO:0000256" key="4">
    <source>
        <dbReference type="ARBA" id="ARBA00022692"/>
    </source>
</evidence>
<dbReference type="Gene3D" id="1.10.287.70">
    <property type="match status" value="1"/>
</dbReference>